<dbReference type="AlphaFoldDB" id="A0A1R3H173"/>
<protein>
    <submittedName>
        <fullName evidence="1">Uncharacterized protein</fullName>
    </submittedName>
</protein>
<comment type="caution">
    <text evidence="1">The sequence shown here is derived from an EMBL/GenBank/DDBJ whole genome shotgun (WGS) entry which is preliminary data.</text>
</comment>
<name>A0A1R3H173_COCAP</name>
<evidence type="ECO:0000313" key="1">
    <source>
        <dbReference type="EMBL" id="OMO64067.1"/>
    </source>
</evidence>
<accession>A0A1R3H173</accession>
<keyword evidence="2" id="KW-1185">Reference proteome</keyword>
<reference evidence="1 2" key="1">
    <citation type="submission" date="2013-09" db="EMBL/GenBank/DDBJ databases">
        <title>Corchorus capsularis genome sequencing.</title>
        <authorList>
            <person name="Alam M."/>
            <person name="Haque M.S."/>
            <person name="Islam M.S."/>
            <person name="Emdad E.M."/>
            <person name="Islam M.M."/>
            <person name="Ahmed B."/>
            <person name="Halim A."/>
            <person name="Hossen Q.M.M."/>
            <person name="Hossain M.Z."/>
            <person name="Ahmed R."/>
            <person name="Khan M.M."/>
            <person name="Islam R."/>
            <person name="Rashid M.M."/>
            <person name="Khan S.A."/>
            <person name="Rahman M.S."/>
            <person name="Alam M."/>
        </authorList>
    </citation>
    <scope>NUCLEOTIDE SEQUENCE [LARGE SCALE GENOMIC DNA]</scope>
    <source>
        <strain evidence="2">cv. CVL-1</strain>
        <tissue evidence="1">Whole seedling</tissue>
    </source>
</reference>
<dbReference type="Gramene" id="OMO64067">
    <property type="protein sequence ID" value="OMO64067"/>
    <property type="gene ID" value="CCACVL1_22072"/>
</dbReference>
<gene>
    <name evidence="1" type="ORF">CCACVL1_22072</name>
</gene>
<evidence type="ECO:0000313" key="2">
    <source>
        <dbReference type="Proteomes" id="UP000188268"/>
    </source>
</evidence>
<sequence>MVWTSVWELDSDLDSVTEDAYSNDSMLHDVVDLPNRKLTIGKEMVMKLPAAA</sequence>
<proteinExistence type="predicted"/>
<dbReference type="EMBL" id="AWWV01012847">
    <property type="protein sequence ID" value="OMO64067.1"/>
    <property type="molecule type" value="Genomic_DNA"/>
</dbReference>
<organism evidence="1 2">
    <name type="scientific">Corchorus capsularis</name>
    <name type="common">Jute</name>
    <dbReference type="NCBI Taxonomy" id="210143"/>
    <lineage>
        <taxon>Eukaryota</taxon>
        <taxon>Viridiplantae</taxon>
        <taxon>Streptophyta</taxon>
        <taxon>Embryophyta</taxon>
        <taxon>Tracheophyta</taxon>
        <taxon>Spermatophyta</taxon>
        <taxon>Magnoliopsida</taxon>
        <taxon>eudicotyledons</taxon>
        <taxon>Gunneridae</taxon>
        <taxon>Pentapetalae</taxon>
        <taxon>rosids</taxon>
        <taxon>malvids</taxon>
        <taxon>Malvales</taxon>
        <taxon>Malvaceae</taxon>
        <taxon>Grewioideae</taxon>
        <taxon>Apeibeae</taxon>
        <taxon>Corchorus</taxon>
    </lineage>
</organism>
<dbReference type="Proteomes" id="UP000188268">
    <property type="component" value="Unassembled WGS sequence"/>
</dbReference>